<comment type="caution">
    <text evidence="1">The sequence shown here is derived from an EMBL/GenBank/DDBJ whole genome shotgun (WGS) entry which is preliminary data.</text>
</comment>
<name>A0AA38I9S8_9CUCU</name>
<gene>
    <name evidence="1" type="ORF">Zmor_021792</name>
</gene>
<accession>A0AA38I9S8</accession>
<keyword evidence="2" id="KW-1185">Reference proteome</keyword>
<dbReference type="Proteomes" id="UP001168821">
    <property type="component" value="Unassembled WGS sequence"/>
</dbReference>
<evidence type="ECO:0000313" key="1">
    <source>
        <dbReference type="EMBL" id="KAJ3650084.1"/>
    </source>
</evidence>
<protein>
    <submittedName>
        <fullName evidence="1">Uncharacterized protein</fullName>
    </submittedName>
</protein>
<dbReference type="AlphaFoldDB" id="A0AA38I9S8"/>
<evidence type="ECO:0000313" key="2">
    <source>
        <dbReference type="Proteomes" id="UP001168821"/>
    </source>
</evidence>
<reference evidence="1" key="1">
    <citation type="journal article" date="2023" name="G3 (Bethesda)">
        <title>Whole genome assemblies of Zophobas morio and Tenebrio molitor.</title>
        <authorList>
            <person name="Kaur S."/>
            <person name="Stinson S.A."/>
            <person name="diCenzo G.C."/>
        </authorList>
    </citation>
    <scope>NUCLEOTIDE SEQUENCE</scope>
    <source>
        <strain evidence="1">QUZm001</strain>
    </source>
</reference>
<sequence length="113" mass="13238">MQYTILLACIFRKFVREKCIENLGLEQLLRNMAFQLTEKRDKNSSFLISELKECVFGICLHAVDMPLQYSSNDIKAFFNKISLYLLFGFSPEHPDIIYQNSSANRFLVTKCRK</sequence>
<dbReference type="EMBL" id="JALNTZ010000006">
    <property type="protein sequence ID" value="KAJ3650084.1"/>
    <property type="molecule type" value="Genomic_DNA"/>
</dbReference>
<proteinExistence type="predicted"/>
<organism evidence="1 2">
    <name type="scientific">Zophobas morio</name>
    <dbReference type="NCBI Taxonomy" id="2755281"/>
    <lineage>
        <taxon>Eukaryota</taxon>
        <taxon>Metazoa</taxon>
        <taxon>Ecdysozoa</taxon>
        <taxon>Arthropoda</taxon>
        <taxon>Hexapoda</taxon>
        <taxon>Insecta</taxon>
        <taxon>Pterygota</taxon>
        <taxon>Neoptera</taxon>
        <taxon>Endopterygota</taxon>
        <taxon>Coleoptera</taxon>
        <taxon>Polyphaga</taxon>
        <taxon>Cucujiformia</taxon>
        <taxon>Tenebrionidae</taxon>
        <taxon>Zophobas</taxon>
    </lineage>
</organism>